<dbReference type="Pfam" id="PF13847">
    <property type="entry name" value="Methyltransf_31"/>
    <property type="match status" value="1"/>
</dbReference>
<feature type="domain" description="Methyltransferase" evidence="1">
    <location>
        <begin position="82"/>
        <end position="190"/>
    </location>
</feature>
<dbReference type="KEGG" id="dor:Desor_2409"/>
<dbReference type="HOGENOM" id="CLU_1123142_0_0_9"/>
<reference evidence="2 3" key="2">
    <citation type="journal article" date="2012" name="J. Bacteriol.">
        <title>Complete genome sequences of Desulfosporosinus orientis DSM765T, Desulfosporosinus youngiae DSM17734T, Desulfosporosinus meridiei DSM13257T, and Desulfosporosinus acidiphilus DSM22704T.</title>
        <authorList>
            <person name="Pester M."/>
            <person name="Brambilla E."/>
            <person name="Alazard D."/>
            <person name="Rattei T."/>
            <person name="Weinmaier T."/>
            <person name="Han J."/>
            <person name="Lucas S."/>
            <person name="Lapidus A."/>
            <person name="Cheng J.F."/>
            <person name="Goodwin L."/>
            <person name="Pitluck S."/>
            <person name="Peters L."/>
            <person name="Ovchinnikova G."/>
            <person name="Teshima H."/>
            <person name="Detter J.C."/>
            <person name="Han C.S."/>
            <person name="Tapia R."/>
            <person name="Land M.L."/>
            <person name="Hauser L."/>
            <person name="Kyrpides N.C."/>
            <person name="Ivanova N.N."/>
            <person name="Pagani I."/>
            <person name="Huntmann M."/>
            <person name="Wei C.L."/>
            <person name="Davenport K.W."/>
            <person name="Daligault H."/>
            <person name="Chain P.S."/>
            <person name="Chen A."/>
            <person name="Mavromatis K."/>
            <person name="Markowitz V."/>
            <person name="Szeto E."/>
            <person name="Mikhailova N."/>
            <person name="Pati A."/>
            <person name="Wagner M."/>
            <person name="Woyke T."/>
            <person name="Ollivier B."/>
            <person name="Klenk H.P."/>
            <person name="Spring S."/>
            <person name="Loy A."/>
        </authorList>
    </citation>
    <scope>NUCLEOTIDE SEQUENCE [LARGE SCALE GENOMIC DNA]</scope>
    <source>
        <strain evidence="3">ATCC 19365 / DSM 765 / NCIMB 8382 / VKM B-1628</strain>
    </source>
</reference>
<dbReference type="CDD" id="cd02440">
    <property type="entry name" value="AdoMet_MTases"/>
    <property type="match status" value="1"/>
</dbReference>
<dbReference type="eggNOG" id="COG2226">
    <property type="taxonomic scope" value="Bacteria"/>
</dbReference>
<reference evidence="3" key="1">
    <citation type="submission" date="2011-11" db="EMBL/GenBank/DDBJ databases">
        <title>Complete sequence of Desulfosporosinus orientis DSM 765.</title>
        <authorList>
            <person name="Lucas S."/>
            <person name="Han J."/>
            <person name="Lapidus A."/>
            <person name="Cheng J.-F."/>
            <person name="Goodwin L."/>
            <person name="Pitluck S."/>
            <person name="Peters L."/>
            <person name="Ovchinnikova G."/>
            <person name="Teshima H."/>
            <person name="Detter J.C."/>
            <person name="Han C."/>
            <person name="Tapia R."/>
            <person name="Land M."/>
            <person name="Hauser L."/>
            <person name="Kyrpides N."/>
            <person name="Ivanova N."/>
            <person name="Pagani I."/>
            <person name="Pester M."/>
            <person name="Spring S."/>
            <person name="Ollivier B."/>
            <person name="Rattei T."/>
            <person name="Klenk H.-P."/>
            <person name="Wagner M."/>
            <person name="Loy A."/>
            <person name="Woyke T."/>
        </authorList>
    </citation>
    <scope>NUCLEOTIDE SEQUENCE [LARGE SCALE GENOMIC DNA]</scope>
    <source>
        <strain evidence="3">ATCC 19365 / DSM 765 / NCIMB 8382 / VKM B-1628</strain>
    </source>
</reference>
<proteinExistence type="predicted"/>
<accession>G7WFA1</accession>
<dbReference type="SUPFAM" id="SSF53335">
    <property type="entry name" value="S-adenosyl-L-methionine-dependent methyltransferases"/>
    <property type="match status" value="1"/>
</dbReference>
<dbReference type="RefSeq" id="WP_014184796.1">
    <property type="nucleotide sequence ID" value="NC_016584.1"/>
</dbReference>
<dbReference type="Proteomes" id="UP000006346">
    <property type="component" value="Chromosome"/>
</dbReference>
<keyword evidence="2" id="KW-0830">Ubiquinone</keyword>
<dbReference type="InterPro" id="IPR029063">
    <property type="entry name" value="SAM-dependent_MTases_sf"/>
</dbReference>
<dbReference type="Gene3D" id="3.40.50.150">
    <property type="entry name" value="Vaccinia Virus protein VP39"/>
    <property type="match status" value="1"/>
</dbReference>
<dbReference type="STRING" id="768706.Desor_2409"/>
<dbReference type="PANTHER" id="PTHR43591:SF24">
    <property type="entry name" value="2-METHOXY-6-POLYPRENYL-1,4-BENZOQUINOL METHYLASE, MITOCHONDRIAL"/>
    <property type="match status" value="1"/>
</dbReference>
<protein>
    <submittedName>
        <fullName evidence="2">Methylase involved in ubiquinone/menaquinone biosynthesis</fullName>
    </submittedName>
</protein>
<sequence>MVKLGENDLSELLQNNVNLRLSEPHIYTVYQNTEVANSYDTGFGNIYDWVACNPLYNRFIWGYSIAKFASFDYEALTSSNKGYVLDLGCGSLAFTAQTYIQYSDRPVVLIDQSLKMLKIAKSRLIQINGKVPDNMVFINADALQLPFKPNSFNTIISLNLLHCLDDINKLMIGLKNVLSTDGKMYFSTLVKGNRVGDRYLKALGNAGKLVPRNIDQLRAVLDEPQRSIRYDLIGNMAFIYYEENETS</sequence>
<keyword evidence="3" id="KW-1185">Reference proteome</keyword>
<dbReference type="InterPro" id="IPR025714">
    <property type="entry name" value="Methyltranfer_dom"/>
</dbReference>
<evidence type="ECO:0000313" key="2">
    <source>
        <dbReference type="EMBL" id="AET67987.1"/>
    </source>
</evidence>
<keyword evidence="2" id="KW-0489">Methyltransferase</keyword>
<keyword evidence="2" id="KW-0808">Transferase</keyword>
<dbReference type="OrthoDB" id="122388at2"/>
<evidence type="ECO:0000259" key="1">
    <source>
        <dbReference type="Pfam" id="PF13847"/>
    </source>
</evidence>
<organism evidence="2 3">
    <name type="scientific">Desulfosporosinus orientis (strain ATCC 19365 / DSM 765 / NCIMB 8382 / VKM B-1628 / Singapore I)</name>
    <name type="common">Desulfotomaculum orientis</name>
    <dbReference type="NCBI Taxonomy" id="768706"/>
    <lineage>
        <taxon>Bacteria</taxon>
        <taxon>Bacillati</taxon>
        <taxon>Bacillota</taxon>
        <taxon>Clostridia</taxon>
        <taxon>Eubacteriales</taxon>
        <taxon>Desulfitobacteriaceae</taxon>
        <taxon>Desulfosporosinus</taxon>
    </lineage>
</organism>
<evidence type="ECO:0000313" key="3">
    <source>
        <dbReference type="Proteomes" id="UP000006346"/>
    </source>
</evidence>
<dbReference type="EMBL" id="CP003108">
    <property type="protein sequence ID" value="AET67987.1"/>
    <property type="molecule type" value="Genomic_DNA"/>
</dbReference>
<dbReference type="PANTHER" id="PTHR43591">
    <property type="entry name" value="METHYLTRANSFERASE"/>
    <property type="match status" value="1"/>
</dbReference>
<dbReference type="GO" id="GO:0032259">
    <property type="term" value="P:methylation"/>
    <property type="evidence" value="ECO:0007669"/>
    <property type="project" value="UniProtKB-KW"/>
</dbReference>
<dbReference type="AlphaFoldDB" id="G7WFA1"/>
<gene>
    <name evidence="2" type="ordered locus">Desor_2409</name>
</gene>
<name>G7WFA1_DESOD</name>
<dbReference type="GO" id="GO:0008168">
    <property type="term" value="F:methyltransferase activity"/>
    <property type="evidence" value="ECO:0007669"/>
    <property type="project" value="UniProtKB-KW"/>
</dbReference>
<dbReference type="PATRIC" id="fig|768706.3.peg.2419"/>